<sequence>MSSFTQYPCVVSRRTRAHRRTRNTTSTLHAPRTAANAPSRRGRRRREERHDQLEIILSRLDERIAEARANSVVLQEELARWRERADRLEREVHARMQAKRL</sequence>
<feature type="compositionally biased region" description="Basic residues" evidence="2">
    <location>
        <begin position="13"/>
        <end position="22"/>
    </location>
</feature>
<feature type="region of interest" description="Disordered" evidence="2">
    <location>
        <begin position="12"/>
        <end position="48"/>
    </location>
</feature>
<name>A0A0D7B5J9_9AGAR</name>
<protein>
    <submittedName>
        <fullName evidence="3">Uncharacterized protein</fullName>
    </submittedName>
</protein>
<evidence type="ECO:0000313" key="4">
    <source>
        <dbReference type="Proteomes" id="UP000054007"/>
    </source>
</evidence>
<organism evidence="3 4">
    <name type="scientific">Cylindrobasidium torrendii FP15055 ss-10</name>
    <dbReference type="NCBI Taxonomy" id="1314674"/>
    <lineage>
        <taxon>Eukaryota</taxon>
        <taxon>Fungi</taxon>
        <taxon>Dikarya</taxon>
        <taxon>Basidiomycota</taxon>
        <taxon>Agaricomycotina</taxon>
        <taxon>Agaricomycetes</taxon>
        <taxon>Agaricomycetidae</taxon>
        <taxon>Agaricales</taxon>
        <taxon>Marasmiineae</taxon>
        <taxon>Physalacriaceae</taxon>
        <taxon>Cylindrobasidium</taxon>
    </lineage>
</organism>
<dbReference type="EMBL" id="KN880618">
    <property type="protein sequence ID" value="KIY64791.1"/>
    <property type="molecule type" value="Genomic_DNA"/>
</dbReference>
<reference evidence="3 4" key="1">
    <citation type="journal article" date="2015" name="Fungal Genet. Biol.">
        <title>Evolution of novel wood decay mechanisms in Agaricales revealed by the genome sequences of Fistulina hepatica and Cylindrobasidium torrendii.</title>
        <authorList>
            <person name="Floudas D."/>
            <person name="Held B.W."/>
            <person name="Riley R."/>
            <person name="Nagy L.G."/>
            <person name="Koehler G."/>
            <person name="Ransdell A.S."/>
            <person name="Younus H."/>
            <person name="Chow J."/>
            <person name="Chiniquy J."/>
            <person name="Lipzen A."/>
            <person name="Tritt A."/>
            <person name="Sun H."/>
            <person name="Haridas S."/>
            <person name="LaButti K."/>
            <person name="Ohm R.A."/>
            <person name="Kues U."/>
            <person name="Blanchette R.A."/>
            <person name="Grigoriev I.V."/>
            <person name="Minto R.E."/>
            <person name="Hibbett D.S."/>
        </authorList>
    </citation>
    <scope>NUCLEOTIDE SEQUENCE [LARGE SCALE GENOMIC DNA]</scope>
    <source>
        <strain evidence="3 4">FP15055 ss-10</strain>
    </source>
</reference>
<gene>
    <name evidence="3" type="ORF">CYLTODRAFT_492823</name>
</gene>
<accession>A0A0D7B5J9</accession>
<proteinExistence type="predicted"/>
<feature type="coiled-coil region" evidence="1">
    <location>
        <begin position="50"/>
        <end position="98"/>
    </location>
</feature>
<keyword evidence="1" id="KW-0175">Coiled coil</keyword>
<dbReference type="AlphaFoldDB" id="A0A0D7B5J9"/>
<keyword evidence="4" id="KW-1185">Reference proteome</keyword>
<evidence type="ECO:0000313" key="3">
    <source>
        <dbReference type="EMBL" id="KIY64791.1"/>
    </source>
</evidence>
<feature type="non-terminal residue" evidence="3">
    <location>
        <position position="1"/>
    </location>
</feature>
<dbReference type="Proteomes" id="UP000054007">
    <property type="component" value="Unassembled WGS sequence"/>
</dbReference>
<evidence type="ECO:0000256" key="1">
    <source>
        <dbReference type="SAM" id="Coils"/>
    </source>
</evidence>
<evidence type="ECO:0000256" key="2">
    <source>
        <dbReference type="SAM" id="MobiDB-lite"/>
    </source>
</evidence>